<gene>
    <name evidence="6" type="ORF">PCC79_02990</name>
</gene>
<keyword evidence="1" id="KW-0805">Transcription regulation</keyword>
<dbReference type="InterPro" id="IPR039425">
    <property type="entry name" value="RNA_pol_sigma-70-like"/>
</dbReference>
<dbReference type="EMBL" id="CP115965">
    <property type="protein sequence ID" value="WZW99183.1"/>
    <property type="molecule type" value="Genomic_DNA"/>
</dbReference>
<dbReference type="PANTHER" id="PTHR43133:SF8">
    <property type="entry name" value="RNA POLYMERASE SIGMA FACTOR HI_1459-RELATED"/>
    <property type="match status" value="1"/>
</dbReference>
<dbReference type="PANTHER" id="PTHR43133">
    <property type="entry name" value="RNA POLYMERASE ECF-TYPE SIGMA FACTO"/>
    <property type="match status" value="1"/>
</dbReference>
<reference evidence="6 7" key="1">
    <citation type="journal article" date="2023" name="Environ Microbiome">
        <title>A coral-associated actinobacterium mitigates coral bleaching under heat stress.</title>
        <authorList>
            <person name="Li J."/>
            <person name="Zou Y."/>
            <person name="Li Q."/>
            <person name="Zhang J."/>
            <person name="Bourne D.G."/>
            <person name="Lyu Y."/>
            <person name="Liu C."/>
            <person name="Zhang S."/>
        </authorList>
    </citation>
    <scope>NUCLEOTIDE SEQUENCE [LARGE SCALE GENOMIC DNA]</scope>
    <source>
        <strain evidence="6 7">SCSIO 13291</strain>
    </source>
</reference>
<accession>A0ABZ3C900</accession>
<keyword evidence="3" id="KW-0238">DNA-binding</keyword>
<feature type="domain" description="RNA polymerase sigma-70 region 2" evidence="5">
    <location>
        <begin position="38"/>
        <end position="102"/>
    </location>
</feature>
<keyword evidence="7" id="KW-1185">Reference proteome</keyword>
<keyword evidence="4" id="KW-0804">Transcription</keyword>
<dbReference type="NCBIfam" id="TIGR02937">
    <property type="entry name" value="sigma70-ECF"/>
    <property type="match status" value="1"/>
</dbReference>
<evidence type="ECO:0000256" key="2">
    <source>
        <dbReference type="ARBA" id="ARBA00023082"/>
    </source>
</evidence>
<evidence type="ECO:0000256" key="1">
    <source>
        <dbReference type="ARBA" id="ARBA00023015"/>
    </source>
</evidence>
<evidence type="ECO:0000313" key="7">
    <source>
        <dbReference type="Proteomes" id="UP001434337"/>
    </source>
</evidence>
<evidence type="ECO:0000256" key="3">
    <source>
        <dbReference type="ARBA" id="ARBA00023125"/>
    </source>
</evidence>
<proteinExistence type="predicted"/>
<protein>
    <submittedName>
        <fullName evidence="6">Sigma-70 family RNA polymerase sigma factor</fullName>
    </submittedName>
</protein>
<dbReference type="Proteomes" id="UP001434337">
    <property type="component" value="Chromosome"/>
</dbReference>
<dbReference type="InterPro" id="IPR013325">
    <property type="entry name" value="RNA_pol_sigma_r2"/>
</dbReference>
<name>A0ABZ3C900_9ACTN</name>
<dbReference type="InterPro" id="IPR007627">
    <property type="entry name" value="RNA_pol_sigma70_r2"/>
</dbReference>
<dbReference type="Gene3D" id="1.10.10.10">
    <property type="entry name" value="Winged helix-like DNA-binding domain superfamily/Winged helix DNA-binding domain"/>
    <property type="match status" value="1"/>
</dbReference>
<keyword evidence="2" id="KW-0731">Sigma factor</keyword>
<evidence type="ECO:0000259" key="5">
    <source>
        <dbReference type="Pfam" id="PF04542"/>
    </source>
</evidence>
<dbReference type="InterPro" id="IPR036388">
    <property type="entry name" value="WH-like_DNA-bd_sf"/>
</dbReference>
<dbReference type="InterPro" id="IPR014284">
    <property type="entry name" value="RNA_pol_sigma-70_dom"/>
</dbReference>
<dbReference type="Pfam" id="PF04542">
    <property type="entry name" value="Sigma70_r2"/>
    <property type="match status" value="1"/>
</dbReference>
<evidence type="ECO:0000256" key="4">
    <source>
        <dbReference type="ARBA" id="ARBA00023163"/>
    </source>
</evidence>
<dbReference type="RefSeq" id="WP_342372953.1">
    <property type="nucleotide sequence ID" value="NZ_CP115965.1"/>
</dbReference>
<organism evidence="6 7">
    <name type="scientific">Propioniciclava soli</name>
    <dbReference type="NCBI Taxonomy" id="2775081"/>
    <lineage>
        <taxon>Bacteria</taxon>
        <taxon>Bacillati</taxon>
        <taxon>Actinomycetota</taxon>
        <taxon>Actinomycetes</taxon>
        <taxon>Propionibacteriales</taxon>
        <taxon>Propionibacteriaceae</taxon>
        <taxon>Propioniciclava</taxon>
    </lineage>
</organism>
<evidence type="ECO:0000313" key="6">
    <source>
        <dbReference type="EMBL" id="WZW99183.1"/>
    </source>
</evidence>
<dbReference type="Gene3D" id="1.10.1740.10">
    <property type="match status" value="1"/>
</dbReference>
<dbReference type="SUPFAM" id="SSF88946">
    <property type="entry name" value="Sigma2 domain of RNA polymerase sigma factors"/>
    <property type="match status" value="1"/>
</dbReference>
<sequence>MSDAPPTSRADGVPTTWDAAASAHARWANGERQALDELVRVLTPVLWHTVRSYGLSAEAAQDVLQNAWLCLVRDPGQVRDSQAVTGWMMTTARRLAWRSTRTREIPVDELAPTAPVQLPTPEDAAIAGFEARRLWQAVSSLNARCQRLLRIIAFADRPDYAAFSAATGTPIGSIGPTRRRCLDKLRSLLEGASA</sequence>